<feature type="active site" evidence="1">
    <location>
        <position position="238"/>
    </location>
</feature>
<dbReference type="Pfam" id="PF05362">
    <property type="entry name" value="Lon_C"/>
    <property type="match status" value="1"/>
</dbReference>
<comment type="similarity">
    <text evidence="1">Belongs to the peptidase S16 family.</text>
</comment>
<feature type="transmembrane region" description="Helical" evidence="2">
    <location>
        <begin position="82"/>
        <end position="104"/>
    </location>
</feature>
<dbReference type="Gene3D" id="3.30.230.10">
    <property type="match status" value="1"/>
</dbReference>
<dbReference type="Proteomes" id="UP000015779">
    <property type="component" value="Unassembled WGS sequence"/>
</dbReference>
<evidence type="ECO:0000313" key="4">
    <source>
        <dbReference type="EMBL" id="EPI53644.1"/>
    </source>
</evidence>
<dbReference type="InterPro" id="IPR014721">
    <property type="entry name" value="Ribsml_uS5_D2-typ_fold_subgr"/>
</dbReference>
<dbReference type="GO" id="GO:0004176">
    <property type="term" value="F:ATP-dependent peptidase activity"/>
    <property type="evidence" value="ECO:0007669"/>
    <property type="project" value="UniProtKB-UniRule"/>
</dbReference>
<keyword evidence="2" id="KW-0472">Membrane</keyword>
<dbReference type="InterPro" id="IPR020568">
    <property type="entry name" value="Ribosomal_Su5_D2-typ_SF"/>
</dbReference>
<protein>
    <recommendedName>
        <fullName evidence="1">endopeptidase La</fullName>
        <ecNumber evidence="1">3.4.21.53</ecNumber>
    </recommendedName>
</protein>
<evidence type="ECO:0000313" key="5">
    <source>
        <dbReference type="Proteomes" id="UP000015779"/>
    </source>
</evidence>
<keyword evidence="1" id="KW-0720">Serine protease</keyword>
<sequence length="349" mass="38326">MAIFANKLIMCITFSNFFKNRILLGFLECRLCTFTYTINFMPNKMPNKITYMFNKINKNIFTTLKNTVGDLIEYFSAKSFRYFVGLFIVVMSIIALFLPSAYVVEEPGPTQDVLGKSFGKYVINVKNSAVKNTDYKSSSKSGKLLLVTVNTSGIPGYEIPNIYAIASWFDSKKQVLPREVLVPVNQNASDYKKETNKQMTSSQSSAQVAALDYAKKHLNVNVKNVKIKLHIDDIGGPSAGMMYALGILNKLTNTDLTGGKIIAGTGTIDNSGKVGAIGGIRLKMISAKRDGAKWFLSPNSNCNEVVGNIPQGLKVVSVKTLDDAYKALVKIKAGKNLDSLRTCKAESGR</sequence>
<name>T2PPV6_9BIFI</name>
<comment type="caution">
    <text evidence="4">The sequence shown here is derived from an EMBL/GenBank/DDBJ whole genome shotgun (WGS) entry which is preliminary data.</text>
</comment>
<dbReference type="InterPro" id="IPR027065">
    <property type="entry name" value="Lon_Prtase"/>
</dbReference>
<evidence type="ECO:0000259" key="3">
    <source>
        <dbReference type="PROSITE" id="PS51786"/>
    </source>
</evidence>
<dbReference type="GO" id="GO:0005524">
    <property type="term" value="F:ATP binding"/>
    <property type="evidence" value="ECO:0007669"/>
    <property type="project" value="InterPro"/>
</dbReference>
<dbReference type="GO" id="GO:0006508">
    <property type="term" value="P:proteolysis"/>
    <property type="evidence" value="ECO:0007669"/>
    <property type="project" value="UniProtKB-KW"/>
</dbReference>
<reference evidence="4 5" key="1">
    <citation type="submission" date="2013-06" db="EMBL/GenBank/DDBJ databases">
        <authorList>
            <person name="Weinstock G."/>
            <person name="Sodergren E."/>
            <person name="Lobos E.A."/>
            <person name="Fulton L."/>
            <person name="Fulton R."/>
            <person name="Courtney L."/>
            <person name="Fronick C."/>
            <person name="O'Laughlin M."/>
            <person name="Godfrey J."/>
            <person name="Wilson R.M."/>
            <person name="Miner T."/>
            <person name="Farmer C."/>
            <person name="Delehaunty K."/>
            <person name="Cordes M."/>
            <person name="Minx P."/>
            <person name="Tomlinson C."/>
            <person name="Chen J."/>
            <person name="Wollam A."/>
            <person name="Pepin K.H."/>
            <person name="Bhonagiri V."/>
            <person name="Zhang X."/>
            <person name="Warren W."/>
            <person name="Mitreva M."/>
            <person name="Mardis E.R."/>
            <person name="Wilson R.K."/>
        </authorList>
    </citation>
    <scope>NUCLEOTIDE SEQUENCE [LARGE SCALE GENOMIC DNA]</scope>
    <source>
        <strain evidence="4 5">JCP8017A</strain>
    </source>
</reference>
<evidence type="ECO:0000256" key="1">
    <source>
        <dbReference type="PROSITE-ProRule" id="PRU01122"/>
    </source>
</evidence>
<dbReference type="PATRIC" id="fig|1261062.4.peg.33"/>
<dbReference type="InterPro" id="IPR008269">
    <property type="entry name" value="Lon_proteolytic"/>
</dbReference>
<keyword evidence="1" id="KW-0378">Hydrolase</keyword>
<dbReference type="HOGENOM" id="CLU_042037_0_0_11"/>
<organism evidence="4 5">
    <name type="scientific">Gardnerella pickettii JCP8017A</name>
    <dbReference type="NCBI Taxonomy" id="1261062"/>
    <lineage>
        <taxon>Bacteria</taxon>
        <taxon>Bacillati</taxon>
        <taxon>Actinomycetota</taxon>
        <taxon>Actinomycetes</taxon>
        <taxon>Bifidobacteriales</taxon>
        <taxon>Bifidobacteriaceae</taxon>
        <taxon>Gardnerella</taxon>
        <taxon>Gardnerella pickettii</taxon>
    </lineage>
</organism>
<proteinExistence type="inferred from homology"/>
<evidence type="ECO:0000256" key="2">
    <source>
        <dbReference type="SAM" id="Phobius"/>
    </source>
</evidence>
<dbReference type="PANTHER" id="PTHR10046">
    <property type="entry name" value="ATP DEPENDENT LON PROTEASE FAMILY MEMBER"/>
    <property type="match status" value="1"/>
</dbReference>
<accession>T2PPV6</accession>
<dbReference type="GO" id="GO:0030163">
    <property type="term" value="P:protein catabolic process"/>
    <property type="evidence" value="ECO:0007669"/>
    <property type="project" value="InterPro"/>
</dbReference>
<comment type="catalytic activity">
    <reaction evidence="1">
        <text>Hydrolysis of proteins in presence of ATP.</text>
        <dbReference type="EC" id="3.4.21.53"/>
    </reaction>
</comment>
<dbReference type="PROSITE" id="PS51786">
    <property type="entry name" value="LON_PROTEOLYTIC"/>
    <property type="match status" value="1"/>
</dbReference>
<gene>
    <name evidence="4" type="ORF">HMPREF1577_00035</name>
</gene>
<dbReference type="GO" id="GO:0004252">
    <property type="term" value="F:serine-type endopeptidase activity"/>
    <property type="evidence" value="ECO:0007669"/>
    <property type="project" value="UniProtKB-UniRule"/>
</dbReference>
<dbReference type="EC" id="3.4.21.53" evidence="1"/>
<dbReference type="EMBL" id="ATJN01000001">
    <property type="protein sequence ID" value="EPI53644.1"/>
    <property type="molecule type" value="Genomic_DNA"/>
</dbReference>
<keyword evidence="2" id="KW-0812">Transmembrane</keyword>
<keyword evidence="2" id="KW-1133">Transmembrane helix</keyword>
<feature type="active site" evidence="1">
    <location>
        <position position="283"/>
    </location>
</feature>
<keyword evidence="1 4" id="KW-0645">Protease</keyword>
<dbReference type="SUPFAM" id="SSF54211">
    <property type="entry name" value="Ribosomal protein S5 domain 2-like"/>
    <property type="match status" value="1"/>
</dbReference>
<feature type="domain" description="Lon proteolytic" evidence="3">
    <location>
        <begin position="233"/>
        <end position="331"/>
    </location>
</feature>
<dbReference type="AlphaFoldDB" id="T2PPV6"/>